<dbReference type="Pfam" id="PF01609">
    <property type="entry name" value="DDE_Tnp_1"/>
    <property type="match status" value="1"/>
</dbReference>
<keyword evidence="4" id="KW-1185">Reference proteome</keyword>
<organism evidence="3 4">
    <name type="scientific">Streptomyces nigrescens</name>
    <dbReference type="NCBI Taxonomy" id="1920"/>
    <lineage>
        <taxon>Bacteria</taxon>
        <taxon>Bacillati</taxon>
        <taxon>Actinomycetota</taxon>
        <taxon>Actinomycetes</taxon>
        <taxon>Kitasatosporales</taxon>
        <taxon>Streptomycetaceae</taxon>
        <taxon>Streptomyces</taxon>
    </lineage>
</organism>
<dbReference type="InterPro" id="IPR002559">
    <property type="entry name" value="Transposase_11"/>
</dbReference>
<dbReference type="Proteomes" id="UP001210169">
    <property type="component" value="Chromosome"/>
</dbReference>
<dbReference type="RefSeq" id="WP_277410941.1">
    <property type="nucleotide sequence ID" value="NZ_CP114203.1"/>
</dbReference>
<name>A0ABY7IY14_STRNI</name>
<dbReference type="NCBIfam" id="NF033580">
    <property type="entry name" value="transpos_IS5_3"/>
    <property type="match status" value="1"/>
</dbReference>
<dbReference type="PANTHER" id="PTHR30007">
    <property type="entry name" value="PHP DOMAIN PROTEIN"/>
    <property type="match status" value="1"/>
</dbReference>
<protein>
    <submittedName>
        <fullName evidence="3">IS5 family transposase</fullName>
    </submittedName>
</protein>
<gene>
    <name evidence="3" type="ORF">STRNI_001895</name>
</gene>
<dbReference type="Pfam" id="PF13340">
    <property type="entry name" value="DUF4096"/>
    <property type="match status" value="1"/>
</dbReference>
<dbReference type="EMBL" id="CP114203">
    <property type="protein sequence ID" value="WAU03728.1"/>
    <property type="molecule type" value="Genomic_DNA"/>
</dbReference>
<feature type="domain" description="Transposase IS4-like" evidence="1">
    <location>
        <begin position="108"/>
        <end position="263"/>
    </location>
</feature>
<reference evidence="3 4" key="1">
    <citation type="submission" date="2022-12" db="EMBL/GenBank/DDBJ databases">
        <authorList>
            <person name="Ruckert C."/>
            <person name="Busche T."/>
            <person name="Kalinowski J."/>
            <person name="Wittmann C."/>
        </authorList>
    </citation>
    <scope>NUCLEOTIDE SEQUENCE [LARGE SCALE GENOMIC DNA]</scope>
    <source>
        <strain evidence="3 4">DSM 40276</strain>
    </source>
</reference>
<feature type="domain" description="Insertion element IS402-like" evidence="2">
    <location>
        <begin position="11"/>
        <end position="89"/>
    </location>
</feature>
<dbReference type="GeneID" id="301331085"/>
<evidence type="ECO:0000313" key="4">
    <source>
        <dbReference type="Proteomes" id="UP001210169"/>
    </source>
</evidence>
<accession>A0ABY7IY14</accession>
<dbReference type="PANTHER" id="PTHR30007:SF1">
    <property type="entry name" value="BLR1914 PROTEIN"/>
    <property type="match status" value="1"/>
</dbReference>
<evidence type="ECO:0000259" key="1">
    <source>
        <dbReference type="Pfam" id="PF01609"/>
    </source>
</evidence>
<sequence length="273" mass="31668">MGKGKRPPWVVTDDLWGRFEPLLPVRERRSRNAGRLPLDDRRCLQGILFVLHTGIQWEWLPQELGFGSGMMCWRRLRDWNEAGVWDRLHQVLLTELHQAGKLDWSRAVIDGSHRQARRGGPKTGPSPVDRARLGSKHHVITDACGTPLAIGLTGGNRHDVTQLLPLLDVIPHIKGRTGRPRHRPRHLFADRGYDFDKYRRLLWKRGIKPVIARRGMPHGSGLGAVRWVVERTNAWIHCFRRLRIRWEIRDDVHEAFLKLACCVITYRRVQAFC</sequence>
<dbReference type="InterPro" id="IPR025161">
    <property type="entry name" value="IS402-like_dom"/>
</dbReference>
<evidence type="ECO:0000313" key="3">
    <source>
        <dbReference type="EMBL" id="WAU03728.1"/>
    </source>
</evidence>
<evidence type="ECO:0000259" key="2">
    <source>
        <dbReference type="Pfam" id="PF13340"/>
    </source>
</evidence>
<proteinExistence type="predicted"/>